<dbReference type="GO" id="GO:0004519">
    <property type="term" value="F:endonuclease activity"/>
    <property type="evidence" value="ECO:0007669"/>
    <property type="project" value="UniProtKB-KW"/>
</dbReference>
<name>A0ABY4CAL0_9BACT</name>
<evidence type="ECO:0000313" key="3">
    <source>
        <dbReference type="Proteomes" id="UP000830116"/>
    </source>
</evidence>
<keyword evidence="2" id="KW-0255">Endonuclease</keyword>
<feature type="domain" description="HNH nuclease" evidence="1">
    <location>
        <begin position="278"/>
        <end position="335"/>
    </location>
</feature>
<evidence type="ECO:0000259" key="1">
    <source>
        <dbReference type="SMART" id="SM00507"/>
    </source>
</evidence>
<dbReference type="InterPro" id="IPR003870">
    <property type="entry name" value="DUF222"/>
</dbReference>
<organism evidence="2 3">
    <name type="scientific">Bdellovibrio reynosensis</name>
    <dbReference type="NCBI Taxonomy" id="2835041"/>
    <lineage>
        <taxon>Bacteria</taxon>
        <taxon>Pseudomonadati</taxon>
        <taxon>Bdellovibrionota</taxon>
        <taxon>Bdellovibrionia</taxon>
        <taxon>Bdellovibrionales</taxon>
        <taxon>Pseudobdellovibrionaceae</taxon>
        <taxon>Bdellovibrio</taxon>
    </lineage>
</organism>
<dbReference type="InterPro" id="IPR003615">
    <property type="entry name" value="HNH_nuc"/>
</dbReference>
<evidence type="ECO:0000313" key="2">
    <source>
        <dbReference type="EMBL" id="UOF01962.1"/>
    </source>
</evidence>
<protein>
    <submittedName>
        <fullName evidence="2">HNH endonuclease</fullName>
    </submittedName>
</protein>
<proteinExistence type="predicted"/>
<dbReference type="EMBL" id="CP093442">
    <property type="protein sequence ID" value="UOF01962.1"/>
    <property type="molecule type" value="Genomic_DNA"/>
</dbReference>
<keyword evidence="2" id="KW-0378">Hydrolase</keyword>
<dbReference type="SMART" id="SM00507">
    <property type="entry name" value="HNHc"/>
    <property type="match status" value="1"/>
</dbReference>
<dbReference type="Proteomes" id="UP000830116">
    <property type="component" value="Chromosome"/>
</dbReference>
<keyword evidence="3" id="KW-1185">Reference proteome</keyword>
<keyword evidence="2" id="KW-0540">Nuclease</keyword>
<reference evidence="2" key="1">
    <citation type="submission" date="2022-03" db="EMBL/GenBank/DDBJ databases">
        <title>Genome Identification and Characterization of new species Bdellovibrio reynosense LBG001 sp. nov. from a Mexico soil sample.</title>
        <authorList>
            <person name="Camilli A."/>
            <person name="Ajao Y."/>
            <person name="Guo X."/>
        </authorList>
    </citation>
    <scope>NUCLEOTIDE SEQUENCE</scope>
    <source>
        <strain evidence="2">LBG001</strain>
    </source>
</reference>
<gene>
    <name evidence="2" type="ORF">MNR06_03215</name>
</gene>
<dbReference type="RefSeq" id="WP_243538581.1">
    <property type="nucleotide sequence ID" value="NZ_CP093442.1"/>
</dbReference>
<dbReference type="Pfam" id="PF02720">
    <property type="entry name" value="DUF222"/>
    <property type="match status" value="1"/>
</dbReference>
<sequence length="345" mass="38963">MISLSHLSNSALELSLKDLVQKERKLLHLILEHIREIDSRKLYLEKAYSSIFEYLVKELGYSNSSAMRRLEAARLLREVPQIAEGIQKGSLNLSQIGELSRGIKEKEKTGAKISAVQKQDLVSVIAGKTAQETQHEVARIFDLPVKDYDSQRVQKDESVRLEFTLSKEQYEKLLMCKDLAAHSLLQKNGCVSLNDVIEFLANQYLDEKLKKPSTKLSVLKSVSSRDLIPGSFSADSDSLNISAELTAFKLPMQNDMQHSKTAILTTDSEVKRKSVTPKFRRLIFERDRCCQYVDKRTGRKCRSSFALQVDHKTSQCAGGGNSLANLQLLCAQHNRVKYLKEANIS</sequence>
<accession>A0ABY4CAL0</accession>
<dbReference type="Gene3D" id="1.10.30.50">
    <property type="match status" value="1"/>
</dbReference>
<dbReference type="CDD" id="cd00085">
    <property type="entry name" value="HNHc"/>
    <property type="match status" value="1"/>
</dbReference>